<dbReference type="Pfam" id="PF10741">
    <property type="entry name" value="T2SSM_b"/>
    <property type="match status" value="1"/>
</dbReference>
<dbReference type="InterPro" id="IPR034756">
    <property type="entry name" value="T2SSM_b"/>
</dbReference>
<keyword evidence="1" id="KW-0472">Membrane</keyword>
<reference evidence="3" key="1">
    <citation type="submission" date="2023-07" db="EMBL/GenBank/DDBJ databases">
        <title>Genome mining of underrepresented organisms for secondary metabolites.</title>
        <authorList>
            <person name="D'Agostino P.M."/>
        </authorList>
    </citation>
    <scope>NUCLEOTIDE SEQUENCE [LARGE SCALE GENOMIC DNA]</scope>
    <source>
        <strain evidence="3">WS4403</strain>
    </source>
</reference>
<feature type="transmembrane region" description="Helical" evidence="1">
    <location>
        <begin position="28"/>
        <end position="49"/>
    </location>
</feature>
<organism evidence="2 3">
    <name type="scientific">Winslowiella toletana</name>
    <dbReference type="NCBI Taxonomy" id="92490"/>
    <lineage>
        <taxon>Bacteria</taxon>
        <taxon>Pseudomonadati</taxon>
        <taxon>Pseudomonadota</taxon>
        <taxon>Gammaproteobacteria</taxon>
        <taxon>Enterobacterales</taxon>
        <taxon>Erwiniaceae</taxon>
        <taxon>Winslowiella</taxon>
    </lineage>
</organism>
<evidence type="ECO:0000313" key="2">
    <source>
        <dbReference type="EMBL" id="MBP2169731.1"/>
    </source>
</evidence>
<dbReference type="EMBL" id="JAGGMQ010000001">
    <property type="protein sequence ID" value="MBP2169731.1"/>
    <property type="molecule type" value="Genomic_DNA"/>
</dbReference>
<keyword evidence="3" id="KW-1185">Reference proteome</keyword>
<dbReference type="Proteomes" id="UP001195624">
    <property type="component" value="Unassembled WGS sequence"/>
</dbReference>
<keyword evidence="1" id="KW-0812">Transmembrane</keyword>
<proteinExistence type="predicted"/>
<accession>A0ABS4PAQ7</accession>
<name>A0ABS4PAQ7_9GAMM</name>
<comment type="caution">
    <text evidence="2">The sequence shown here is derived from an EMBL/GenBank/DDBJ whole genome shotgun (WGS) entry which is preliminary data.</text>
</comment>
<evidence type="ECO:0000256" key="1">
    <source>
        <dbReference type="SAM" id="Phobius"/>
    </source>
</evidence>
<keyword evidence="1" id="KW-1133">Transmembrane helix</keyword>
<dbReference type="RefSeq" id="WP_017800509.1">
    <property type="nucleotide sequence ID" value="NZ_JAGGMQ010000001.1"/>
</dbReference>
<sequence length="184" mass="20395">MRLNSGILPSLNEWQPRLRWYASQCYELLGPLPLLIAALWLVLLFYLCAQLRPALIADTLRQQEIQQQLAAPLPISAPEQSAAGSALSVTEYEQVKALFAILQKHGLQVNESRYQLQADSSDGQRDQLVLDIPLVGEYMNLQSALREMAASLPLQFESLGMARTSPATTQLTMSLRVTLAGESQ</sequence>
<gene>
    <name evidence="2" type="ORF">J2125_002923</name>
</gene>
<protein>
    <submittedName>
        <fullName evidence="2">Uncharacterized protein</fullName>
    </submittedName>
</protein>
<evidence type="ECO:0000313" key="3">
    <source>
        <dbReference type="Proteomes" id="UP001195624"/>
    </source>
</evidence>